<keyword evidence="2" id="KW-1185">Reference proteome</keyword>
<dbReference type="AlphaFoldDB" id="A0A255YU30"/>
<evidence type="ECO:0000313" key="2">
    <source>
        <dbReference type="Proteomes" id="UP000216605"/>
    </source>
</evidence>
<evidence type="ECO:0000313" key="1">
    <source>
        <dbReference type="EMBL" id="OYQ32155.1"/>
    </source>
</evidence>
<accession>A0A255YU30</accession>
<reference evidence="1 2" key="1">
    <citation type="submission" date="2017-07" db="EMBL/GenBank/DDBJ databases">
        <title>Flavobacterium cyanobacteriorum sp. nov., isolated from cyanobacterial aggregates in a eutrophic lake.</title>
        <authorList>
            <person name="Cai H."/>
        </authorList>
    </citation>
    <scope>NUCLEOTIDE SEQUENCE [LARGE SCALE GENOMIC DNA]</scope>
    <source>
        <strain evidence="1 2">TH021</strain>
    </source>
</reference>
<evidence type="ECO:0008006" key="3">
    <source>
        <dbReference type="Google" id="ProtNLM"/>
    </source>
</evidence>
<sequence length="99" mass="11021">MSADYGYSEKNPVKVGGVANGPENERKYLDRLTGPNGETVTYIRLGSCCAFESKNGIMGMGMLDRYEITIEGKGEKKILYLNMYDKDELFAPKGLLLKN</sequence>
<dbReference type="EMBL" id="NOXV01000304">
    <property type="protein sequence ID" value="OYQ32155.1"/>
    <property type="molecule type" value="Genomic_DNA"/>
</dbReference>
<gene>
    <name evidence="1" type="ORF">CHU92_14745</name>
</gene>
<protein>
    <recommendedName>
        <fullName evidence="3">2-dehydro-3-deoxyphosphooctonate aldolase</fullName>
    </recommendedName>
</protein>
<comment type="caution">
    <text evidence="1">The sequence shown here is derived from an EMBL/GenBank/DDBJ whole genome shotgun (WGS) entry which is preliminary data.</text>
</comment>
<dbReference type="Proteomes" id="UP000216605">
    <property type="component" value="Unassembled WGS sequence"/>
</dbReference>
<organism evidence="1 2">
    <name type="scientific">Flavobacterium cyanobacteriorum</name>
    <dbReference type="NCBI Taxonomy" id="2022802"/>
    <lineage>
        <taxon>Bacteria</taxon>
        <taxon>Pseudomonadati</taxon>
        <taxon>Bacteroidota</taxon>
        <taxon>Flavobacteriia</taxon>
        <taxon>Flavobacteriales</taxon>
        <taxon>Flavobacteriaceae</taxon>
        <taxon>Flavobacterium</taxon>
    </lineage>
</organism>
<dbReference type="OrthoDB" id="5522619at2"/>
<proteinExistence type="predicted"/>
<name>A0A255YU30_9FLAO</name>